<gene>
    <name evidence="1" type="ORF">DWW32_06865</name>
</gene>
<dbReference type="EMBL" id="QRYQ01000011">
    <property type="protein sequence ID" value="RGU91430.1"/>
    <property type="molecule type" value="Genomic_DNA"/>
</dbReference>
<reference evidence="1 2" key="1">
    <citation type="submission" date="2018-08" db="EMBL/GenBank/DDBJ databases">
        <title>A genome reference for cultivated species of the human gut microbiota.</title>
        <authorList>
            <person name="Zou Y."/>
            <person name="Xue W."/>
            <person name="Luo G."/>
        </authorList>
    </citation>
    <scope>NUCLEOTIDE SEQUENCE [LARGE SCALE GENOMIC DNA]</scope>
    <source>
        <strain evidence="1 2">AF15-20</strain>
    </source>
</reference>
<organism evidence="1 2">
    <name type="scientific">Holdemanella biformis</name>
    <dbReference type="NCBI Taxonomy" id="1735"/>
    <lineage>
        <taxon>Bacteria</taxon>
        <taxon>Bacillati</taxon>
        <taxon>Bacillota</taxon>
        <taxon>Erysipelotrichia</taxon>
        <taxon>Erysipelotrichales</taxon>
        <taxon>Erysipelotrichaceae</taxon>
        <taxon>Holdemanella</taxon>
    </lineage>
</organism>
<accession>A0A395W838</accession>
<proteinExistence type="predicted"/>
<comment type="caution">
    <text evidence="1">The sequence shown here is derived from an EMBL/GenBank/DDBJ whole genome shotgun (WGS) entry which is preliminary data.</text>
</comment>
<evidence type="ECO:0000313" key="1">
    <source>
        <dbReference type="EMBL" id="RGU91430.1"/>
    </source>
</evidence>
<dbReference type="RefSeq" id="WP_118325223.1">
    <property type="nucleotide sequence ID" value="NZ_CAUDVK010000060.1"/>
</dbReference>
<sequence>MGLDDIDYIVCHDDGSQIECSSPFRYGVMINKKIHVTQGPLMDMDDYIVKYDKHNRLATLN</sequence>
<dbReference type="Proteomes" id="UP000265489">
    <property type="component" value="Unassembled WGS sequence"/>
</dbReference>
<evidence type="ECO:0000313" key="2">
    <source>
        <dbReference type="Proteomes" id="UP000265489"/>
    </source>
</evidence>
<dbReference type="AlphaFoldDB" id="A0A395W838"/>
<protein>
    <submittedName>
        <fullName evidence="1">Uncharacterized protein</fullName>
    </submittedName>
</protein>
<name>A0A395W838_9FIRM</name>